<feature type="transmembrane region" description="Helical" evidence="2">
    <location>
        <begin position="14"/>
        <end position="32"/>
    </location>
</feature>
<evidence type="ECO:0000313" key="5">
    <source>
        <dbReference type="Proteomes" id="UP001168990"/>
    </source>
</evidence>
<reference evidence="4" key="2">
    <citation type="submission" date="2023-03" db="EMBL/GenBank/DDBJ databases">
        <authorList>
            <person name="Inwood S.N."/>
            <person name="Skelly J.G."/>
            <person name="Guhlin J."/>
            <person name="Harrop T.W.R."/>
            <person name="Goldson S.G."/>
            <person name="Dearden P.K."/>
        </authorList>
    </citation>
    <scope>NUCLEOTIDE SEQUENCE</scope>
    <source>
        <strain evidence="4">Irish</strain>
        <tissue evidence="4">Whole body</tissue>
    </source>
</reference>
<keyword evidence="5" id="KW-1185">Reference proteome</keyword>
<evidence type="ECO:0000256" key="2">
    <source>
        <dbReference type="SAM" id="Phobius"/>
    </source>
</evidence>
<dbReference type="Pfam" id="PF00135">
    <property type="entry name" value="COesterase"/>
    <property type="match status" value="1"/>
</dbReference>
<comment type="caution">
    <text evidence="4">The sequence shown here is derived from an EMBL/GenBank/DDBJ whole genome shotgun (WGS) entry which is preliminary data.</text>
</comment>
<dbReference type="EMBL" id="JAQQBS010001422">
    <property type="protein sequence ID" value="KAK0166553.1"/>
    <property type="molecule type" value="Genomic_DNA"/>
</dbReference>
<evidence type="ECO:0000313" key="4">
    <source>
        <dbReference type="EMBL" id="KAK0166553.1"/>
    </source>
</evidence>
<keyword evidence="2" id="KW-0472">Membrane</keyword>
<proteinExistence type="predicted"/>
<gene>
    <name evidence="4" type="ORF">PV328_004960</name>
</gene>
<organism evidence="4 5">
    <name type="scientific">Microctonus aethiopoides</name>
    <dbReference type="NCBI Taxonomy" id="144406"/>
    <lineage>
        <taxon>Eukaryota</taxon>
        <taxon>Metazoa</taxon>
        <taxon>Ecdysozoa</taxon>
        <taxon>Arthropoda</taxon>
        <taxon>Hexapoda</taxon>
        <taxon>Insecta</taxon>
        <taxon>Pterygota</taxon>
        <taxon>Neoptera</taxon>
        <taxon>Endopterygota</taxon>
        <taxon>Hymenoptera</taxon>
        <taxon>Apocrita</taxon>
        <taxon>Ichneumonoidea</taxon>
        <taxon>Braconidae</taxon>
        <taxon>Euphorinae</taxon>
        <taxon>Microctonus</taxon>
    </lineage>
</organism>
<dbReference type="Proteomes" id="UP001168990">
    <property type="component" value="Unassembled WGS sequence"/>
</dbReference>
<accession>A0AA39KM35</accession>
<feature type="domain" description="Carboxylesterase type B" evidence="3">
    <location>
        <begin position="68"/>
        <end position="562"/>
    </location>
</feature>
<dbReference type="InterPro" id="IPR019819">
    <property type="entry name" value="Carboxylesterase_B_CS"/>
</dbReference>
<dbReference type="PANTHER" id="PTHR11559">
    <property type="entry name" value="CARBOXYLESTERASE"/>
    <property type="match status" value="1"/>
</dbReference>
<dbReference type="PROSITE" id="PS00941">
    <property type="entry name" value="CARBOXYLESTERASE_B_2"/>
    <property type="match status" value="1"/>
</dbReference>
<reference evidence="4" key="1">
    <citation type="journal article" date="2023" name="bioRxiv">
        <title>Scaffold-level genome assemblies of two parasitoid biocontrol wasps reveal the parthenogenesis mechanism and an associated novel virus.</title>
        <authorList>
            <person name="Inwood S."/>
            <person name="Skelly J."/>
            <person name="Guhlin J."/>
            <person name="Harrop T."/>
            <person name="Goldson S."/>
            <person name="Dearden P."/>
        </authorList>
    </citation>
    <scope>NUCLEOTIDE SEQUENCE</scope>
    <source>
        <strain evidence="4">Irish</strain>
        <tissue evidence="4">Whole body</tissue>
    </source>
</reference>
<evidence type="ECO:0000256" key="1">
    <source>
        <dbReference type="ARBA" id="ARBA00023180"/>
    </source>
</evidence>
<dbReference type="InterPro" id="IPR002018">
    <property type="entry name" value="CarbesteraseB"/>
</dbReference>
<dbReference type="Gene3D" id="3.40.50.1820">
    <property type="entry name" value="alpha/beta hydrolase"/>
    <property type="match status" value="1"/>
</dbReference>
<dbReference type="SUPFAM" id="SSF53474">
    <property type="entry name" value="alpha/beta-Hydrolases"/>
    <property type="match status" value="1"/>
</dbReference>
<keyword evidence="1" id="KW-0325">Glycoprotein</keyword>
<dbReference type="InterPro" id="IPR029058">
    <property type="entry name" value="AB_hydrolase_fold"/>
</dbReference>
<dbReference type="InterPro" id="IPR050309">
    <property type="entry name" value="Type-B_Carboxylest/Lipase"/>
</dbReference>
<sequence>MHSIQLMMAAKRQLSTHALFSFIFVIIIIIVTRSDCLIRKKRIVGGWHAAQPPEDDPVVFVNENNRNSRINGERDPNKGFYVFKGIRFGEPPIGRKRFQRARAIHLDGEYNATRWGPPCPQEYNGKIIGSEDCLFLNVFTPQLPNAEDGYPVLIWIHGGGFKVGAACQYEMRNLIKKKLIVVSIQYRLGSLGFSSIGAAELPGNNGMFDMLLAVNWVKQYIKYFGGNPKKIVVFGHGTGAAAALMLSLSRLTNNYFSGLIAMSGSLLSNFVFDKEPTTLTKTIATNNGCPSDNITNMIHCLQQLPIDTIINADSKIANIRVAAEGFLSGISDLLVPGPVIEGLDDSRFLPNFMVNSPENFLSLGQFPSIPLLIGVMKNEVGGAISGGYSNEILKNIGTMENYMKMKKKLLINLQSTIPILENTSKQFVSEAFDKYLNNDSDLGMKLKDIAKAINDAIFNVPALLTANYWGKKAKAFFYSFDHISKKPRKNNFLHGLPIVDAENSQNIADYNEGHGNDLNYIFEQNDIFGNIIQKDEIKNDTDHERVSDVFTNMIAQFVEQGLVGDFSQSELNKSSLHANSGNIYVSITDKLESVKQFKFCEMALWTGAIDQLSSSFCDSLRVTIETVERVTANTKKVVDLVGSFIDPIGNSQDIGQKIIPVINGEINDKIKIINSNISYVPKIPKFGLFN</sequence>
<keyword evidence="2" id="KW-1133">Transmembrane helix</keyword>
<protein>
    <recommendedName>
        <fullName evidence="3">Carboxylesterase type B domain-containing protein</fullName>
    </recommendedName>
</protein>
<evidence type="ECO:0000259" key="3">
    <source>
        <dbReference type="Pfam" id="PF00135"/>
    </source>
</evidence>
<keyword evidence="2" id="KW-0812">Transmembrane</keyword>
<name>A0AA39KM35_9HYME</name>
<dbReference type="AlphaFoldDB" id="A0AA39KM35"/>